<gene>
    <name evidence="2" type="ORF">SAMN05660226_01885</name>
</gene>
<evidence type="ECO:0000313" key="2">
    <source>
        <dbReference type="EMBL" id="SKB54866.1"/>
    </source>
</evidence>
<protein>
    <recommendedName>
        <fullName evidence="4">Membrane or secreted protein</fullName>
    </recommendedName>
</protein>
<dbReference type="Proteomes" id="UP000190541">
    <property type="component" value="Unassembled WGS sequence"/>
</dbReference>
<sequence length="245" mass="27286">MKRYLILPLLAICITAWGSQAHQADALAGAWHMQQGDIQQTAVFVDGYLSHSTYDVKNKKFIATRGGTYDVADGKLTVTWQYDSEKAANETPVDTWLGQTSTFAYKVANTLTTDLSGSEATWQRIDNNEGPMAGVWYMSGRKQGDELAQRTLQDRRTLKILSGKRFQWVAINIKTGQFSGTGGGTYTFGNGKYTENIEFFSRGGDRVGMSLPFDDQIIDGQWHHTGKSSAGDPMYEIWSRLNGDR</sequence>
<dbReference type="RefSeq" id="WP_079716597.1">
    <property type="nucleotide sequence ID" value="NZ_FUYS01000004.1"/>
</dbReference>
<accession>A0A1T5C659</accession>
<dbReference type="EMBL" id="FUYS01000004">
    <property type="protein sequence ID" value="SKB54866.1"/>
    <property type="molecule type" value="Genomic_DNA"/>
</dbReference>
<keyword evidence="1" id="KW-0732">Signal</keyword>
<dbReference type="OrthoDB" id="706756at2"/>
<evidence type="ECO:0008006" key="4">
    <source>
        <dbReference type="Google" id="ProtNLM"/>
    </source>
</evidence>
<dbReference type="Gene3D" id="2.40.128.490">
    <property type="entry name" value="Uncharacterised protein PF14869, DUF4488"/>
    <property type="match status" value="1"/>
</dbReference>
<dbReference type="STRING" id="623280.SAMN05660226_01885"/>
<feature type="signal peptide" evidence="1">
    <location>
        <begin position="1"/>
        <end position="23"/>
    </location>
</feature>
<dbReference type="AlphaFoldDB" id="A0A1T5C659"/>
<evidence type="ECO:0000313" key="3">
    <source>
        <dbReference type="Proteomes" id="UP000190541"/>
    </source>
</evidence>
<organism evidence="2 3">
    <name type="scientific">Parapedobacter luteus</name>
    <dbReference type="NCBI Taxonomy" id="623280"/>
    <lineage>
        <taxon>Bacteria</taxon>
        <taxon>Pseudomonadati</taxon>
        <taxon>Bacteroidota</taxon>
        <taxon>Sphingobacteriia</taxon>
        <taxon>Sphingobacteriales</taxon>
        <taxon>Sphingobacteriaceae</taxon>
        <taxon>Parapedobacter</taxon>
    </lineage>
</organism>
<feature type="chain" id="PRO_5013046717" description="Membrane or secreted protein" evidence="1">
    <location>
        <begin position="24"/>
        <end position="245"/>
    </location>
</feature>
<evidence type="ECO:0000256" key="1">
    <source>
        <dbReference type="SAM" id="SignalP"/>
    </source>
</evidence>
<keyword evidence="3" id="KW-1185">Reference proteome</keyword>
<proteinExistence type="predicted"/>
<name>A0A1T5C659_9SPHI</name>
<reference evidence="2 3" key="1">
    <citation type="submission" date="2017-02" db="EMBL/GenBank/DDBJ databases">
        <authorList>
            <person name="Peterson S.W."/>
        </authorList>
    </citation>
    <scope>NUCLEOTIDE SEQUENCE [LARGE SCALE GENOMIC DNA]</scope>
    <source>
        <strain evidence="2 3">DSM 22899</strain>
    </source>
</reference>